<dbReference type="Gene3D" id="3.40.430.10">
    <property type="entry name" value="Dihydrofolate Reductase, subunit A"/>
    <property type="match status" value="1"/>
</dbReference>
<evidence type="ECO:0000313" key="3">
    <source>
        <dbReference type="Proteomes" id="UP000199202"/>
    </source>
</evidence>
<dbReference type="Pfam" id="PF01872">
    <property type="entry name" value="RibD_C"/>
    <property type="match status" value="1"/>
</dbReference>
<dbReference type="InterPro" id="IPR024072">
    <property type="entry name" value="DHFR-like_dom_sf"/>
</dbReference>
<dbReference type="GO" id="GO:0009231">
    <property type="term" value="P:riboflavin biosynthetic process"/>
    <property type="evidence" value="ECO:0007669"/>
    <property type="project" value="InterPro"/>
</dbReference>
<organism evidence="2 3">
    <name type="scientific">Nonomuraea jiangxiensis</name>
    <dbReference type="NCBI Taxonomy" id="633440"/>
    <lineage>
        <taxon>Bacteria</taxon>
        <taxon>Bacillati</taxon>
        <taxon>Actinomycetota</taxon>
        <taxon>Actinomycetes</taxon>
        <taxon>Streptosporangiales</taxon>
        <taxon>Streptosporangiaceae</taxon>
        <taxon>Nonomuraea</taxon>
    </lineage>
</organism>
<evidence type="ECO:0000259" key="1">
    <source>
        <dbReference type="Pfam" id="PF01872"/>
    </source>
</evidence>
<feature type="domain" description="Bacterial bifunctional deaminase-reductase C-terminal" evidence="1">
    <location>
        <begin position="4"/>
        <end position="173"/>
    </location>
</feature>
<dbReference type="GO" id="GO:0008703">
    <property type="term" value="F:5-amino-6-(5-phosphoribosylamino)uracil reductase activity"/>
    <property type="evidence" value="ECO:0007669"/>
    <property type="project" value="InterPro"/>
</dbReference>
<dbReference type="PANTHER" id="PTHR38011:SF11">
    <property type="entry name" value="2,5-DIAMINO-6-RIBOSYLAMINO-4(3H)-PYRIMIDINONE 5'-PHOSPHATE REDUCTASE"/>
    <property type="match status" value="1"/>
</dbReference>
<dbReference type="SUPFAM" id="SSF53597">
    <property type="entry name" value="Dihydrofolate reductase-like"/>
    <property type="match status" value="1"/>
</dbReference>
<reference evidence="2 3" key="1">
    <citation type="submission" date="2016-10" db="EMBL/GenBank/DDBJ databases">
        <authorList>
            <person name="de Groot N.N."/>
        </authorList>
    </citation>
    <scope>NUCLEOTIDE SEQUENCE [LARGE SCALE GENOMIC DNA]</scope>
    <source>
        <strain evidence="2 3">CGMCC 4.6533</strain>
    </source>
</reference>
<dbReference type="InterPro" id="IPR002734">
    <property type="entry name" value="RibDG_C"/>
</dbReference>
<dbReference type="InterPro" id="IPR050765">
    <property type="entry name" value="Riboflavin_Biosynth_HTPR"/>
</dbReference>
<gene>
    <name evidence="2" type="ORF">SAMN05421869_12559</name>
</gene>
<dbReference type="RefSeq" id="WP_090944503.1">
    <property type="nucleotide sequence ID" value="NZ_FNDJ01000025.1"/>
</dbReference>
<dbReference type="OrthoDB" id="7949219at2"/>
<dbReference type="EMBL" id="FNDJ01000025">
    <property type="protein sequence ID" value="SDL37529.1"/>
    <property type="molecule type" value="Genomic_DNA"/>
</dbReference>
<keyword evidence="3" id="KW-1185">Reference proteome</keyword>
<dbReference type="PANTHER" id="PTHR38011">
    <property type="entry name" value="DIHYDROFOLATE REDUCTASE FAMILY PROTEIN (AFU_ORTHOLOGUE AFUA_8G06820)"/>
    <property type="match status" value="1"/>
</dbReference>
<accession>A0A1G9JJ15</accession>
<dbReference type="AlphaFoldDB" id="A0A1G9JJ15"/>
<dbReference type="STRING" id="633440.SAMN05421869_12559"/>
<protein>
    <submittedName>
        <fullName evidence="2">Dihydrofolate reductase</fullName>
    </submittedName>
</protein>
<sequence>MRRVVLGMQVSLDGFVARPGGELDWIWRTFDEEVKKSILDVLRGIDTYLLGRVNYLEQVAHWPEADDEVAPLLNAATKIVFSRTLDRLDWANARLATDDPATEIARLKQQPGKDIAVGGGASLARSLSELGLIDEYSFVIHPILLGGGLPLFQGLPEPVGMELVAIRHFATGAVHVRYRRN</sequence>
<dbReference type="Proteomes" id="UP000199202">
    <property type="component" value="Unassembled WGS sequence"/>
</dbReference>
<proteinExistence type="predicted"/>
<name>A0A1G9JJ15_9ACTN</name>
<evidence type="ECO:0000313" key="2">
    <source>
        <dbReference type="EMBL" id="SDL37529.1"/>
    </source>
</evidence>